<protein>
    <submittedName>
        <fullName evidence="1">Chromosome segregation protein ScpA</fullName>
    </submittedName>
</protein>
<accession>A0A430RX05</accession>
<proteinExistence type="predicted"/>
<evidence type="ECO:0000313" key="1">
    <source>
        <dbReference type="EMBL" id="RTH25062.1"/>
    </source>
</evidence>
<reference evidence="1 2" key="1">
    <citation type="journal article" date="2019" name="Extremophiles">
        <title>Biogeography of thermophiles and predominance of Thermus scotoductus in domestic water heaters.</title>
        <authorList>
            <person name="Wilpiszeski R.L."/>
            <person name="Zhang Z."/>
            <person name="House C.H."/>
        </authorList>
    </citation>
    <scope>NUCLEOTIDE SEQUENCE [LARGE SCALE GENOMIC DNA]</scope>
    <source>
        <strain evidence="1 2">25_S25</strain>
    </source>
</reference>
<comment type="caution">
    <text evidence="1">The sequence shown here is derived from an EMBL/GenBank/DDBJ whole genome shotgun (WGS) entry which is preliminary data.</text>
</comment>
<organism evidence="1 2">
    <name type="scientific">Thermus scotoductus</name>
    <dbReference type="NCBI Taxonomy" id="37636"/>
    <lineage>
        <taxon>Bacteria</taxon>
        <taxon>Thermotogati</taxon>
        <taxon>Deinococcota</taxon>
        <taxon>Deinococci</taxon>
        <taxon>Thermales</taxon>
        <taxon>Thermaceae</taxon>
        <taxon>Thermus</taxon>
    </lineage>
</organism>
<dbReference type="EMBL" id="PELY01000255">
    <property type="protein sequence ID" value="RTH25062.1"/>
    <property type="molecule type" value="Genomic_DNA"/>
</dbReference>
<name>A0A430RX05_THESC</name>
<dbReference type="RefSeq" id="WP_126170647.1">
    <property type="nucleotide sequence ID" value="NZ_PELL01000370.1"/>
</dbReference>
<dbReference type="Proteomes" id="UP000287306">
    <property type="component" value="Unassembled WGS sequence"/>
</dbReference>
<dbReference type="AlphaFoldDB" id="A0A430RX05"/>
<sequence>MIRLEFPGFSGTPQELREALRRGRISPRALPVLSIVEQALSQVPEDLRARSELLPILAELLVLKLSPERAFTPREEGEEAPLVRVLLDLSDTVAFLEERLRKRSRLITVPPPPLPRPALRLPPRVLAEAARPFRRAVLALTRESFGLVEAWARLQGFLKGRLPFHLLPLRTWEEKAMGFAALLEAFRLGRVRLEQDENFGPLWVERVEGKGALFQGEEGQREPALSELGSVRV</sequence>
<gene>
    <name evidence="1" type="ORF">CSW38_08260</name>
</gene>
<evidence type="ECO:0000313" key="2">
    <source>
        <dbReference type="Proteomes" id="UP000287306"/>
    </source>
</evidence>